<comment type="subcellular location">
    <subcellularLocation>
        <location evidence="1">Cell membrane</location>
        <topology evidence="1">Multi-pass membrane protein</topology>
    </subcellularLocation>
</comment>
<feature type="transmembrane region" description="Helical" evidence="7">
    <location>
        <begin position="197"/>
        <end position="218"/>
    </location>
</feature>
<accession>A0A4R5K8J4</accession>
<keyword evidence="4 7" id="KW-1133">Transmembrane helix</keyword>
<feature type="compositionally biased region" description="Polar residues" evidence="6">
    <location>
        <begin position="18"/>
        <end position="35"/>
    </location>
</feature>
<evidence type="ECO:0000256" key="5">
    <source>
        <dbReference type="ARBA" id="ARBA00023136"/>
    </source>
</evidence>
<dbReference type="Pfam" id="PF02653">
    <property type="entry name" value="BPD_transp_2"/>
    <property type="match status" value="1"/>
</dbReference>
<comment type="caution">
    <text evidence="8">The sequence shown here is derived from an EMBL/GenBank/DDBJ whole genome shotgun (WGS) entry which is preliminary data.</text>
</comment>
<feature type="transmembrane region" description="Helical" evidence="7">
    <location>
        <begin position="131"/>
        <end position="152"/>
    </location>
</feature>
<feature type="transmembrane region" description="Helical" evidence="7">
    <location>
        <begin position="273"/>
        <end position="293"/>
    </location>
</feature>
<evidence type="ECO:0000256" key="1">
    <source>
        <dbReference type="ARBA" id="ARBA00004651"/>
    </source>
</evidence>
<evidence type="ECO:0000256" key="3">
    <source>
        <dbReference type="ARBA" id="ARBA00022692"/>
    </source>
</evidence>
<keyword evidence="3 7" id="KW-0812">Transmembrane</keyword>
<gene>
    <name evidence="8" type="ORF">E1809_21085</name>
</gene>
<dbReference type="PANTHER" id="PTHR32196">
    <property type="entry name" value="ABC TRANSPORTER PERMEASE PROTEIN YPHD-RELATED-RELATED"/>
    <property type="match status" value="1"/>
</dbReference>
<dbReference type="GO" id="GO:0022857">
    <property type="term" value="F:transmembrane transporter activity"/>
    <property type="evidence" value="ECO:0007669"/>
    <property type="project" value="InterPro"/>
</dbReference>
<feature type="transmembrane region" description="Helical" evidence="7">
    <location>
        <begin position="44"/>
        <end position="68"/>
    </location>
</feature>
<feature type="region of interest" description="Disordered" evidence="6">
    <location>
        <begin position="1"/>
        <end position="41"/>
    </location>
</feature>
<evidence type="ECO:0000256" key="4">
    <source>
        <dbReference type="ARBA" id="ARBA00022989"/>
    </source>
</evidence>
<dbReference type="CDD" id="cd06579">
    <property type="entry name" value="TM_PBP1_transp_AraH_like"/>
    <property type="match status" value="1"/>
</dbReference>
<feature type="transmembrane region" description="Helical" evidence="7">
    <location>
        <begin position="300"/>
        <end position="322"/>
    </location>
</feature>
<evidence type="ECO:0000256" key="7">
    <source>
        <dbReference type="SAM" id="Phobius"/>
    </source>
</evidence>
<protein>
    <submittedName>
        <fullName evidence="8">ABC transporter permease</fullName>
    </submittedName>
</protein>
<sequence length="357" mass="36678">MNPPTAPTKTPEIFQKEAMSTTASSTQERTSTKTTKPARKRPDVGTIATSYGVIIFLVLMIIVFSVLLPDTFPTSDNVKAILSDQSIPVILALAAILPLAAGEFDLSLGAILGFSAITAIALSNAGAPLPVVILACLAVGAIVGTVNAILVVKVGVNAFIATLASATILSGLNLLVTGSSLLVLGSDAFGALTTTRVFDLQVVLAYAIVLSLLLFYVIEKTPFGRYLRATGMGRDAARLSGVRVDRYLASSFIVAGILAALAGALLASRGGTAAPTLGPEFLLPAYAAAFLGATTIKPGYFNVWGTVIGVVLLAVGSNGLTLLGAQTWVTNIFNGAALMIAVSASVLVGKRRRKASS</sequence>
<dbReference type="Proteomes" id="UP000295511">
    <property type="component" value="Unassembled WGS sequence"/>
</dbReference>
<proteinExistence type="predicted"/>
<organism evidence="8 9">
    <name type="scientific">Arthrobacter terricola</name>
    <dbReference type="NCBI Taxonomy" id="2547396"/>
    <lineage>
        <taxon>Bacteria</taxon>
        <taxon>Bacillati</taxon>
        <taxon>Actinomycetota</taxon>
        <taxon>Actinomycetes</taxon>
        <taxon>Micrococcales</taxon>
        <taxon>Micrococcaceae</taxon>
        <taxon>Arthrobacter</taxon>
    </lineage>
</organism>
<name>A0A4R5K8J4_9MICC</name>
<dbReference type="AlphaFoldDB" id="A0A4R5K8J4"/>
<dbReference type="GO" id="GO:0005886">
    <property type="term" value="C:plasma membrane"/>
    <property type="evidence" value="ECO:0007669"/>
    <property type="project" value="UniProtKB-SubCell"/>
</dbReference>
<evidence type="ECO:0000313" key="9">
    <source>
        <dbReference type="Proteomes" id="UP000295511"/>
    </source>
</evidence>
<evidence type="ECO:0000256" key="2">
    <source>
        <dbReference type="ARBA" id="ARBA00022475"/>
    </source>
</evidence>
<dbReference type="RefSeq" id="WP_133206217.1">
    <property type="nucleotide sequence ID" value="NZ_SMRU01000031.1"/>
</dbReference>
<keyword evidence="2" id="KW-1003">Cell membrane</keyword>
<feature type="transmembrane region" description="Helical" evidence="7">
    <location>
        <begin position="247"/>
        <end position="267"/>
    </location>
</feature>
<feature type="transmembrane region" description="Helical" evidence="7">
    <location>
        <begin position="106"/>
        <end position="125"/>
    </location>
</feature>
<feature type="transmembrane region" description="Helical" evidence="7">
    <location>
        <begin position="328"/>
        <end position="348"/>
    </location>
</feature>
<feature type="transmembrane region" description="Helical" evidence="7">
    <location>
        <begin position="159"/>
        <end position="185"/>
    </location>
</feature>
<evidence type="ECO:0000313" key="8">
    <source>
        <dbReference type="EMBL" id="TDF91259.1"/>
    </source>
</evidence>
<dbReference type="InterPro" id="IPR001851">
    <property type="entry name" value="ABC_transp_permease"/>
</dbReference>
<dbReference type="EMBL" id="SMRU01000031">
    <property type="protein sequence ID" value="TDF91259.1"/>
    <property type="molecule type" value="Genomic_DNA"/>
</dbReference>
<keyword evidence="9" id="KW-1185">Reference proteome</keyword>
<keyword evidence="5 7" id="KW-0472">Membrane</keyword>
<dbReference type="OrthoDB" id="3676653at2"/>
<reference evidence="8 9" key="1">
    <citation type="submission" date="2019-03" db="EMBL/GenBank/DDBJ databases">
        <title>Whole genome sequence of Arthrobacter sp JH1-1.</title>
        <authorList>
            <person name="Trinh H.N."/>
        </authorList>
    </citation>
    <scope>NUCLEOTIDE SEQUENCE [LARGE SCALE GENOMIC DNA]</scope>
    <source>
        <strain evidence="8 9">JH1-1</strain>
    </source>
</reference>
<evidence type="ECO:0000256" key="6">
    <source>
        <dbReference type="SAM" id="MobiDB-lite"/>
    </source>
</evidence>